<dbReference type="InterPro" id="IPR006626">
    <property type="entry name" value="PbH1"/>
</dbReference>
<feature type="domain" description="CshA" evidence="3">
    <location>
        <begin position="638"/>
        <end position="703"/>
    </location>
</feature>
<dbReference type="SMART" id="SM00710">
    <property type="entry name" value="PbH1"/>
    <property type="match status" value="15"/>
</dbReference>
<sequence length="3186" mass="329983">MEKFLLYLKRNLRFRYAIGLLIALTFFVNHARAQYAVGGTAGDLAKSVYWLTWDDATLTEKPATFTSTNVVNGTYRWMFSPTVRITAIISNRTTNVGGNMVAYTPGQYTGDGLDLIYSGNGLAKPNSRGVVNSGLATTAGATIKFDIDVKVDILINGVWTNITYPGMVIADAESIDASGEYIQGTSPSSIAWQLLNKRTNGNANDDHYRMLLSNAGKKFKLSANLQPGNFGIQAVMFAHNASNLLDVEMKGSGITAMAIGFVLPFDLGDAPISYGDKVGHYIDKFLITDYFPGDGDYATVNYPTTPLTPEATVYIGSLNVDADGLGAHGPLANADNNTQNNDENTIDASALADVKVNQAGDYVINFPVTNTKNVPAVVRGWIDFNGDGIFSPNEMISVTVPANASNYTVTLTYPNASFINDIKTGPLYARIRITTSNLVDDPATPVDERSTSFAADGETEDYKLKDITGPSISGNVINDGNGLSDNQISGTGINTLGGSPLYAYLLDNTNKIIAKTPVSANGSYQFANLNKGAYSVAISTVNVPVNGTNTLANIPPTIPAGWSAVGDAFGVNNSQTGFETGVPDMRVTVVIPGQSMDVTAVNFAVDQVPVAVNDGVSTTIDTNLIIDVLANDTDPNGNSTINKTTVLLFNPTTNTYGTSLTVTNQGVYTVDQATGKVTFNPEPAFIGIATPVKYTVKDNAGVVSNQAEITVRIKPVGVNDASLTALNTPVTTVVKSNDGVSASGTTVSKVANPTHGSVVVNGDGTITYTPTNGYIGTDTYTYKLTTADLVDSDPITVTITIGTNPKISLVKSITNTGSGAGGTFKLGDVINYSFKVKNEGDVILNTVALAESLPFVTLTGPTGDTGNDQLLSVNEVWTYSGAYTVIQANVDAGKVTNQATVTAKDPINTPVSDISGSNALNDTPTETIITQTPVIRLTKTGTYADSNGDGKVNLGDKISYTFKVENTGNVTVSGIVITDPKVTVNGGPVTLLPGAVDLSSFTASYTVTQADIDKGAVYNIATATGKDPKGNNVTDESESGNPSGPGTPPVDPACPDCTITPLPQNPVIRLTKTGTYADTNGDGKVNLGDKISYTFKVENTGNVTVSGIVITDPKVTVTGGPVTLLPGAVDLSSFTASYTVTQADIDKGAVYNIATATGKDPKGNNVTDESESGNPSGPGTPPVDPACPDCTITPLPQNPVIRLTKTGTYADSNGDGKVNLGDKISYTFKVENTGNVTVSGIVITDPKVTVTGGPVTLLPGAVDLSSFTASYTVTQADIDKGAVYNIATATGKDPKGNNVTDESESGSPSGPGTPPVDPACPDCTVTPLPQTPVIKLTKTGTYADSNGDGKVNLGDKISYTFKVENTGNVTVSDIVITDPKVTVTGGPVTLLPGAADLNTFTASYTVTQADIDKGAVYNIATATGKDPKGNNVTDESESGNPSGPGTPPVEPACPDCTITPLPQTPVIRLTKTGTYADSNGDGKVNLGDKISYTFKVENTGNVTVSGIVITDPKVTVTGGPVTLLPGATDLNTFTASYIVTQADIDKGAVYNIATATGKDPKGNNVTDQSESGNPSGPGTPPVDPACPDCTITPLPQTPVIRLTKTGTYADSNGDGKVNLGDKISYTFKVENTGNVTVSDIVITDPKVTVTGGPVTLLPGAADLTTFTASYTVTQADIDKGAVYNIATATGKDPKGNNVTDESESGNPSGPGTPPVDPACPDCTVTPLPQSPVIKLIKTGTYADSNGDGKVNLGDKISYTFKVENTGNVTVSGIVITDPKVTVTGGPVTLLPGAADLNTFTASYIVTQADIDKGAVYNIATATGKDPKGNNVTDESESGSPSGPGTPPIDPACPDCTITPLPQTPVIKLTKTGTYADTNGDGKVNLGDKISYTFKVENTGNVTVSGIVITDPKVTVTGGPVTLLPGAADLNTFTASYTVTQADIDKGAVYNIATATGKDPKGNNVTDESKSGNPSGPGTTPVDPACPDCTITPLPQTPVIRLTKTGTYADTNGDGKVNLGDKISYTFKVENTGNVTVSDIVITDPKVTVTGGPVTLLPGDADLSSFTASYTVTQADIDKGAVYNIATATGKDPKGNNVTDESKSGNPSGPGTTPVDPACPDCTITPLPQTPVIRLTKTGTYADTNGDGKVNLGDKISYTFKVENTGNVTVSDIVITDPKVTVTGGPVTLLPGDADLSSFTASYTVTQADIDKGAVYNIATATGKDPKGNNVTDESESGNPSGPGTPPVDPACPDCTVTPLPQTPVIKLTKTGTYADTNGDGKVNLGDKISYTFKVENTGNVTVSDIVITDPKVTVTGGPVTLLPGAADLTTFTASYTVTQADIDKGAVYNIATATGKDPKGNNVTDESESGNPSGPGTPPVDPACPDCTVTPLPQSPVIKLTKTGTYADSNGDGKVNLGDKISYTFKVENTGNVTVSDIVITDPKVTVTGGPVTLLPGAVDLSSFTASYTVTQADIDKGAVYNIATATGKDPKGNNVTDESESGNPSGPGTPPVDPACPDCTITPLPQSPVIRLTKTGTYVDTNGDDKVNLGDKISYTFKIENTGNVTVSGIVITDPKVTVTGGPVTLLPGAADLSTFTASYIVTQADIDKGAVYNIATATGKDPKGNNVTDESESGNPSGPGTPPVDPACPDCTVTPLPQTPVIRLTKTGTYADTNGDGKVNLGDKISYTFKVENMGNVTVSGIVITDPKVTVTGGPVTLLPGAADLNTFTASYTVTQADIDKGAVYNIATATGKDPKGNNVTDESESGNPSGPGMPPVDPACPDCTVTPLPQTGALVLVKKVTNVGTGVQGAFVLNNDIEYTFTITNTGNTTLSNIVLNDPLIFAGTKVISGILAPGASVTHKETYKITAADIDNGKVTNTAVATAKDPKGNDVKDTSGTDTDNDQATETTLAKPPVAKDDTGKTQQNKPVTINLQTNDLPGSKPLLPASTTVVTKPAHGTVKVNTDGTVNYTPDNGYTGTDTFTYTVIDENGQVSNPATVTITVIPSKPVAVDDHGETEYNKPVSIPVLTNDRIDGSPFDKSTVEIISSPAHGKLVVNSDGTVIYTPYSGYTGKDQFTYRVKDENGNWTNVATANINVTGFFIPNVFTPNGDGKNDLFVIVGIENYQQVEIAIFNRWGNEVYRNSNYKNTWDGQGLNEGTYYYMITLRNGSDKQVKKGWVLIKK</sequence>
<dbReference type="InterPro" id="IPR051172">
    <property type="entry name" value="Chlamydia_OmcB"/>
</dbReference>
<feature type="compositionally biased region" description="Polar residues" evidence="1">
    <location>
        <begin position="2627"/>
        <end position="2640"/>
    </location>
</feature>
<dbReference type="Pfam" id="PF13585">
    <property type="entry name" value="CHU_C"/>
    <property type="match status" value="1"/>
</dbReference>
<feature type="domain" description="GEVED" evidence="4">
    <location>
        <begin position="378"/>
        <end position="464"/>
    </location>
</feature>
<feature type="compositionally biased region" description="Polar residues" evidence="1">
    <location>
        <begin position="2900"/>
        <end position="2912"/>
    </location>
</feature>
<proteinExistence type="predicted"/>
<feature type="region of interest" description="Disordered" evidence="1">
    <location>
        <begin position="1156"/>
        <end position="1185"/>
    </location>
</feature>
<dbReference type="InterPro" id="IPR026341">
    <property type="entry name" value="T9SS_type_B"/>
</dbReference>
<evidence type="ECO:0000313" key="6">
    <source>
        <dbReference type="EMBL" id="SDF92377.1"/>
    </source>
</evidence>
<feature type="domain" description="DUF7507" evidence="5">
    <location>
        <begin position="1598"/>
        <end position="1701"/>
    </location>
</feature>
<keyword evidence="7" id="KW-1185">Reference proteome</keyword>
<feature type="domain" description="DUF7507" evidence="5">
    <location>
        <begin position="1864"/>
        <end position="1967"/>
    </location>
</feature>
<feature type="compositionally biased region" description="Polar residues" evidence="1">
    <location>
        <begin position="2760"/>
        <end position="2771"/>
    </location>
</feature>
<dbReference type="PANTHER" id="PTHR34819:SF3">
    <property type="entry name" value="CELL SURFACE PROTEIN"/>
    <property type="match status" value="1"/>
</dbReference>
<feature type="domain" description="DUF7507" evidence="5">
    <location>
        <begin position="804"/>
        <end position="913"/>
    </location>
</feature>
<feature type="compositionally biased region" description="Basic and acidic residues" evidence="1">
    <location>
        <begin position="2888"/>
        <end position="2899"/>
    </location>
</feature>
<dbReference type="Pfam" id="PF24346">
    <property type="entry name" value="DUF7507"/>
    <property type="match status" value="16"/>
</dbReference>
<feature type="region of interest" description="Disordered" evidence="1">
    <location>
        <begin position="2885"/>
        <end position="2945"/>
    </location>
</feature>
<dbReference type="NCBIfam" id="TIGR01451">
    <property type="entry name" value="B_ant_repeat"/>
    <property type="match status" value="15"/>
</dbReference>
<feature type="compositionally biased region" description="Polar residues" evidence="1">
    <location>
        <begin position="2494"/>
        <end position="2507"/>
    </location>
</feature>
<reference evidence="7" key="1">
    <citation type="submission" date="2016-10" db="EMBL/GenBank/DDBJ databases">
        <authorList>
            <person name="Varghese N."/>
            <person name="Submissions S."/>
        </authorList>
    </citation>
    <scope>NUCLEOTIDE SEQUENCE [LARGE SCALE GENOMIC DNA]</scope>
    <source>
        <strain evidence="7">DSM 17933</strain>
    </source>
</reference>
<dbReference type="NCBIfam" id="NF012211">
    <property type="entry name" value="tand_rpt_95"/>
    <property type="match status" value="2"/>
</dbReference>
<feature type="region of interest" description="Disordered" evidence="1">
    <location>
        <begin position="2752"/>
        <end position="2781"/>
    </location>
</feature>
<feature type="compositionally biased region" description="Polar residues" evidence="1">
    <location>
        <begin position="1031"/>
        <end position="1044"/>
    </location>
</feature>
<feature type="domain" description="DUF7507" evidence="5">
    <location>
        <begin position="2798"/>
        <end position="2897"/>
    </location>
</feature>
<feature type="domain" description="DUF7507" evidence="5">
    <location>
        <begin position="2130"/>
        <end position="2233"/>
    </location>
</feature>
<evidence type="ECO:0000313" key="7">
    <source>
        <dbReference type="Proteomes" id="UP000199643"/>
    </source>
</evidence>
<feature type="domain" description="DUF7507" evidence="5">
    <location>
        <begin position="1198"/>
        <end position="1302"/>
    </location>
</feature>
<dbReference type="InterPro" id="IPR026395">
    <property type="entry name" value="CshA_fibril"/>
</dbReference>
<feature type="domain" description="DUF7507" evidence="5">
    <location>
        <begin position="2528"/>
        <end position="2632"/>
    </location>
</feature>
<name>A0A1G7Q1B8_9SPHI</name>
<feature type="domain" description="DUF7507" evidence="5">
    <location>
        <begin position="1065"/>
        <end position="1169"/>
    </location>
</feature>
<evidence type="ECO:0000259" key="5">
    <source>
        <dbReference type="Pfam" id="PF24346"/>
    </source>
</evidence>
<feature type="domain" description="DUF7507" evidence="5">
    <location>
        <begin position="2395"/>
        <end position="2499"/>
    </location>
</feature>
<gene>
    <name evidence="6" type="ORF">SAMN05421827_102130</name>
</gene>
<dbReference type="Pfam" id="PF17963">
    <property type="entry name" value="Big_9"/>
    <property type="match status" value="3"/>
</dbReference>
<dbReference type="RefSeq" id="WP_090496962.1">
    <property type="nucleotide sequence ID" value="NZ_FNCH01000002.1"/>
</dbReference>
<feature type="compositionally biased region" description="Polar residues" evidence="1">
    <location>
        <begin position="1164"/>
        <end position="1177"/>
    </location>
</feature>
<dbReference type="NCBIfam" id="TIGR04131">
    <property type="entry name" value="Bac_Flav_CTERM"/>
    <property type="match status" value="1"/>
</dbReference>
<protein>
    <submittedName>
        <fullName evidence="6">Conserved repeat domain-containing protein/gliding motility-associated C-terminal domain-containing protein</fullName>
    </submittedName>
</protein>
<feature type="domain" description="DUF7507" evidence="5">
    <location>
        <begin position="1332"/>
        <end position="1435"/>
    </location>
</feature>
<feature type="compositionally biased region" description="Polar residues" evidence="1">
    <location>
        <begin position="2925"/>
        <end position="2941"/>
    </location>
</feature>
<feature type="region of interest" description="Disordered" evidence="1">
    <location>
        <begin position="1023"/>
        <end position="1052"/>
    </location>
</feature>
<feature type="domain" description="DUF7507" evidence="5">
    <location>
        <begin position="2263"/>
        <end position="2366"/>
    </location>
</feature>
<dbReference type="Pfam" id="PF18651">
    <property type="entry name" value="CshA_NR2"/>
    <property type="match status" value="1"/>
</dbReference>
<feature type="compositionally biased region" description="Polar residues" evidence="1">
    <location>
        <begin position="1962"/>
        <end position="1977"/>
    </location>
</feature>
<feature type="compositionally biased region" description="Polar residues" evidence="1">
    <location>
        <begin position="2361"/>
        <end position="2374"/>
    </location>
</feature>
<dbReference type="EMBL" id="FNCH01000002">
    <property type="protein sequence ID" value="SDF92377.1"/>
    <property type="molecule type" value="Genomic_DNA"/>
</dbReference>
<evidence type="ECO:0000259" key="4">
    <source>
        <dbReference type="Pfam" id="PF20009"/>
    </source>
</evidence>
<dbReference type="OrthoDB" id="5726170at2"/>
<feature type="compositionally biased region" description="Polar residues" evidence="1">
    <location>
        <begin position="2228"/>
        <end position="2241"/>
    </location>
</feature>
<evidence type="ECO:0000259" key="2">
    <source>
        <dbReference type="Pfam" id="PF18651"/>
    </source>
</evidence>
<dbReference type="InterPro" id="IPR055354">
    <property type="entry name" value="DUF7507"/>
</dbReference>
<feature type="domain" description="DUF7507" evidence="5">
    <location>
        <begin position="933"/>
        <end position="1036"/>
    </location>
</feature>
<dbReference type="InterPro" id="IPR047589">
    <property type="entry name" value="DUF11_rpt"/>
</dbReference>
<evidence type="ECO:0000259" key="3">
    <source>
        <dbReference type="Pfam" id="PF19076"/>
    </source>
</evidence>
<feature type="domain" description="DUF7507" evidence="5">
    <location>
        <begin position="1465"/>
        <end position="1568"/>
    </location>
</feature>
<evidence type="ECO:0000256" key="1">
    <source>
        <dbReference type="SAM" id="MobiDB-lite"/>
    </source>
</evidence>
<feature type="compositionally biased region" description="Polar residues" evidence="1">
    <location>
        <begin position="1696"/>
        <end position="1709"/>
    </location>
</feature>
<dbReference type="Proteomes" id="UP000199643">
    <property type="component" value="Unassembled WGS sequence"/>
</dbReference>
<feature type="compositionally biased region" description="Polar residues" evidence="1">
    <location>
        <begin position="1563"/>
        <end position="1576"/>
    </location>
</feature>
<feature type="compositionally biased region" description="Polar residues" evidence="1">
    <location>
        <begin position="2095"/>
        <end position="2110"/>
    </location>
</feature>
<feature type="region of interest" description="Disordered" evidence="1">
    <location>
        <begin position="2353"/>
        <end position="2383"/>
    </location>
</feature>
<feature type="region of interest" description="Disordered" evidence="1">
    <location>
        <begin position="1688"/>
        <end position="1716"/>
    </location>
</feature>
<feature type="domain" description="DUF7507" evidence="5">
    <location>
        <begin position="1997"/>
        <end position="2100"/>
    </location>
</feature>
<feature type="region of interest" description="Disordered" evidence="1">
    <location>
        <begin position="2087"/>
        <end position="2116"/>
    </location>
</feature>
<dbReference type="InterPro" id="IPR045474">
    <property type="entry name" value="GEVED"/>
</dbReference>
<feature type="domain" description="Surface adhesin CshA non-repetitive" evidence="2">
    <location>
        <begin position="47"/>
        <end position="262"/>
    </location>
</feature>
<feature type="compositionally biased region" description="Polar residues" evidence="1">
    <location>
        <begin position="1430"/>
        <end position="1443"/>
    </location>
</feature>
<feature type="region of interest" description="Disordered" evidence="1">
    <location>
        <begin position="2220"/>
        <end position="2249"/>
    </location>
</feature>
<feature type="domain" description="DUF7507" evidence="5">
    <location>
        <begin position="2662"/>
        <end position="2765"/>
    </location>
</feature>
<dbReference type="InterPro" id="IPR040683">
    <property type="entry name" value="CshA_NR2"/>
</dbReference>
<feature type="region of interest" description="Disordered" evidence="1">
    <location>
        <begin position="1422"/>
        <end position="1451"/>
    </location>
</feature>
<dbReference type="Pfam" id="PF20009">
    <property type="entry name" value="GEVED"/>
    <property type="match status" value="1"/>
</dbReference>
<dbReference type="PANTHER" id="PTHR34819">
    <property type="entry name" value="LARGE CYSTEINE-RICH PERIPLASMIC PROTEIN OMCB"/>
    <property type="match status" value="1"/>
</dbReference>
<dbReference type="Pfam" id="PF19076">
    <property type="entry name" value="CshA_repeat"/>
    <property type="match status" value="1"/>
</dbReference>
<feature type="region of interest" description="Disordered" evidence="1">
    <location>
        <begin position="1821"/>
        <end position="1851"/>
    </location>
</feature>
<accession>A0A1G7Q1B8</accession>
<organism evidence="6 7">
    <name type="scientific">Pedobacter terrae</name>
    <dbReference type="NCBI Taxonomy" id="405671"/>
    <lineage>
        <taxon>Bacteria</taxon>
        <taxon>Pseudomonadati</taxon>
        <taxon>Bacteroidota</taxon>
        <taxon>Sphingobacteriia</taxon>
        <taxon>Sphingobacteriales</taxon>
        <taxon>Sphingobacteriaceae</taxon>
        <taxon>Pedobacter</taxon>
    </lineage>
</organism>
<dbReference type="Gene3D" id="2.60.40.3440">
    <property type="match status" value="3"/>
</dbReference>
<feature type="region of interest" description="Disordered" evidence="1">
    <location>
        <begin position="2486"/>
        <end position="2515"/>
    </location>
</feature>
<feature type="region of interest" description="Disordered" evidence="1">
    <location>
        <begin position="1289"/>
        <end position="1319"/>
    </location>
</feature>
<feature type="region of interest" description="Disordered" evidence="1">
    <location>
        <begin position="1954"/>
        <end position="1982"/>
    </location>
</feature>
<feature type="region of interest" description="Disordered" evidence="1">
    <location>
        <begin position="1555"/>
        <end position="1585"/>
    </location>
</feature>
<feature type="region of interest" description="Disordered" evidence="1">
    <location>
        <begin position="2619"/>
        <end position="2648"/>
    </location>
</feature>
<feature type="domain" description="DUF7507" evidence="5">
    <location>
        <begin position="1730"/>
        <end position="1834"/>
    </location>
</feature>
<dbReference type="STRING" id="405671.SAMN05421827_102130"/>